<feature type="compositionally biased region" description="Basic and acidic residues" evidence="1">
    <location>
        <begin position="1"/>
        <end position="19"/>
    </location>
</feature>
<reference evidence="2 3" key="1">
    <citation type="journal article" date="2019" name="Plant Biotechnol. J.">
        <title>The red bayberry genome and genetic basis of sex determination.</title>
        <authorList>
            <person name="Jia H.M."/>
            <person name="Jia H.J."/>
            <person name="Cai Q.L."/>
            <person name="Wang Y."/>
            <person name="Zhao H.B."/>
            <person name="Yang W.F."/>
            <person name="Wang G.Y."/>
            <person name="Li Y.H."/>
            <person name="Zhan D.L."/>
            <person name="Shen Y.T."/>
            <person name="Niu Q.F."/>
            <person name="Chang L."/>
            <person name="Qiu J."/>
            <person name="Zhao L."/>
            <person name="Xie H.B."/>
            <person name="Fu W.Y."/>
            <person name="Jin J."/>
            <person name="Li X.W."/>
            <person name="Jiao Y."/>
            <person name="Zhou C.C."/>
            <person name="Tu T."/>
            <person name="Chai C.Y."/>
            <person name="Gao J.L."/>
            <person name="Fan L.J."/>
            <person name="van de Weg E."/>
            <person name="Wang J.Y."/>
            <person name="Gao Z.S."/>
        </authorList>
    </citation>
    <scope>NUCLEOTIDE SEQUENCE [LARGE SCALE GENOMIC DNA]</scope>
    <source>
        <tissue evidence="2">Leaves</tissue>
    </source>
</reference>
<sequence>MEMKRGRDFGGSDESGPKSKEKRRSLKLASHVTKKAVMPVGSTVVRERGRMVKRQKIGIRERNLSLPLGILEAAK</sequence>
<accession>A0A6A1WP01</accession>
<feature type="region of interest" description="Disordered" evidence="1">
    <location>
        <begin position="1"/>
        <end position="29"/>
    </location>
</feature>
<evidence type="ECO:0000313" key="2">
    <source>
        <dbReference type="EMBL" id="KAB1226991.1"/>
    </source>
</evidence>
<organism evidence="2 3">
    <name type="scientific">Morella rubra</name>
    <name type="common">Chinese bayberry</name>
    <dbReference type="NCBI Taxonomy" id="262757"/>
    <lineage>
        <taxon>Eukaryota</taxon>
        <taxon>Viridiplantae</taxon>
        <taxon>Streptophyta</taxon>
        <taxon>Embryophyta</taxon>
        <taxon>Tracheophyta</taxon>
        <taxon>Spermatophyta</taxon>
        <taxon>Magnoliopsida</taxon>
        <taxon>eudicotyledons</taxon>
        <taxon>Gunneridae</taxon>
        <taxon>Pentapetalae</taxon>
        <taxon>rosids</taxon>
        <taxon>fabids</taxon>
        <taxon>Fagales</taxon>
        <taxon>Myricaceae</taxon>
        <taxon>Morella</taxon>
    </lineage>
</organism>
<dbReference type="AlphaFoldDB" id="A0A6A1WP01"/>
<keyword evidence="3" id="KW-1185">Reference proteome</keyword>
<evidence type="ECO:0000256" key="1">
    <source>
        <dbReference type="SAM" id="MobiDB-lite"/>
    </source>
</evidence>
<proteinExistence type="predicted"/>
<evidence type="ECO:0000313" key="3">
    <source>
        <dbReference type="Proteomes" id="UP000516437"/>
    </source>
</evidence>
<gene>
    <name evidence="2" type="ORF">CJ030_MR1G014987</name>
</gene>
<dbReference type="OrthoDB" id="1743858at2759"/>
<protein>
    <submittedName>
        <fullName evidence="2">Uncharacterized protein</fullName>
    </submittedName>
</protein>
<comment type="caution">
    <text evidence="2">The sequence shown here is derived from an EMBL/GenBank/DDBJ whole genome shotgun (WGS) entry which is preliminary data.</text>
</comment>
<dbReference type="EMBL" id="RXIC02000019">
    <property type="protein sequence ID" value="KAB1226991.1"/>
    <property type="molecule type" value="Genomic_DNA"/>
</dbReference>
<name>A0A6A1WP01_9ROSI</name>
<dbReference type="Proteomes" id="UP000516437">
    <property type="component" value="Chromosome 1"/>
</dbReference>